<dbReference type="GO" id="GO:0032456">
    <property type="term" value="P:endocytic recycling"/>
    <property type="evidence" value="ECO:0007669"/>
    <property type="project" value="TreeGrafter"/>
</dbReference>
<dbReference type="Pfam" id="PF16212">
    <property type="entry name" value="PhoLip_ATPase_C"/>
    <property type="match status" value="1"/>
</dbReference>
<sequence>MEALKSTVFEVNGRFELHVELYIIERKLQAADVGVGICGEEGMQASLAADYSIAQFLYSYWALSSETAIFDSWSIVFYNMFFSSWPPLAIGIWDRLFSFGIMEQYPGLYVLSQHGQTFNLKLKFSKIITW</sequence>
<dbReference type="GO" id="GO:0046872">
    <property type="term" value="F:metal ion binding"/>
    <property type="evidence" value="ECO:0007669"/>
    <property type="project" value="UniProtKB-KW"/>
</dbReference>
<dbReference type="WBParaSite" id="ALUE_0002297701-mRNA-1">
    <property type="protein sequence ID" value="ALUE_0002297701-mRNA-1"/>
    <property type="gene ID" value="ALUE_0002297701"/>
</dbReference>
<evidence type="ECO:0000259" key="4">
    <source>
        <dbReference type="Pfam" id="PF16212"/>
    </source>
</evidence>
<organism evidence="5 6">
    <name type="scientific">Ascaris lumbricoides</name>
    <name type="common">Giant roundworm</name>
    <dbReference type="NCBI Taxonomy" id="6252"/>
    <lineage>
        <taxon>Eukaryota</taxon>
        <taxon>Metazoa</taxon>
        <taxon>Ecdysozoa</taxon>
        <taxon>Nematoda</taxon>
        <taxon>Chromadorea</taxon>
        <taxon>Rhabditida</taxon>
        <taxon>Spirurina</taxon>
        <taxon>Ascaridomorpha</taxon>
        <taxon>Ascaridoidea</taxon>
        <taxon>Ascarididae</taxon>
        <taxon>Ascaris</taxon>
    </lineage>
</organism>
<dbReference type="InterPro" id="IPR032630">
    <property type="entry name" value="P_typ_ATPase_c"/>
</dbReference>
<dbReference type="PANTHER" id="PTHR24092">
    <property type="entry name" value="PROBABLE PHOSPHOLIPID-TRANSPORTING ATPASE"/>
    <property type="match status" value="1"/>
</dbReference>
<comment type="subcellular location">
    <subcellularLocation>
        <location evidence="1">Membrane</location>
        <topology evidence="1">Multi-pass membrane protein</topology>
    </subcellularLocation>
</comment>
<reference evidence="6" key="1">
    <citation type="submission" date="2017-02" db="UniProtKB">
        <authorList>
            <consortium name="WormBaseParasite"/>
        </authorList>
    </citation>
    <scope>IDENTIFICATION</scope>
</reference>
<protein>
    <submittedName>
        <fullName evidence="6">PhoLip_ATPase_C domain-containing protein</fullName>
    </submittedName>
</protein>
<dbReference type="GO" id="GO:0005886">
    <property type="term" value="C:plasma membrane"/>
    <property type="evidence" value="ECO:0007669"/>
    <property type="project" value="TreeGrafter"/>
</dbReference>
<dbReference type="PANTHER" id="PTHR24092:SF150">
    <property type="entry name" value="PHOSPHOLIPID-TRANSPORTING ATPASE"/>
    <property type="match status" value="1"/>
</dbReference>
<dbReference type="GO" id="GO:0005802">
    <property type="term" value="C:trans-Golgi network"/>
    <property type="evidence" value="ECO:0007669"/>
    <property type="project" value="TreeGrafter"/>
</dbReference>
<name>A0A0M3IW49_ASCLU</name>
<evidence type="ECO:0000256" key="3">
    <source>
        <dbReference type="ARBA" id="ARBA00022842"/>
    </source>
</evidence>
<dbReference type="GO" id="GO:0006892">
    <property type="term" value="P:post-Golgi vesicle-mediated transport"/>
    <property type="evidence" value="ECO:0007669"/>
    <property type="project" value="TreeGrafter"/>
</dbReference>
<dbReference type="Proteomes" id="UP000036681">
    <property type="component" value="Unplaced"/>
</dbReference>
<keyword evidence="5" id="KW-1185">Reference proteome</keyword>
<evidence type="ECO:0000256" key="2">
    <source>
        <dbReference type="ARBA" id="ARBA00022723"/>
    </source>
</evidence>
<evidence type="ECO:0000256" key="1">
    <source>
        <dbReference type="ARBA" id="ARBA00004141"/>
    </source>
</evidence>
<accession>A0A0M3IW49</accession>
<feature type="domain" description="P-type ATPase C-terminal" evidence="4">
    <location>
        <begin position="52"/>
        <end position="124"/>
    </location>
</feature>
<dbReference type="AlphaFoldDB" id="A0A0M3IW49"/>
<keyword evidence="3" id="KW-0460">Magnesium</keyword>
<proteinExistence type="predicted"/>
<evidence type="ECO:0000313" key="5">
    <source>
        <dbReference type="Proteomes" id="UP000036681"/>
    </source>
</evidence>
<dbReference type="GO" id="GO:0045332">
    <property type="term" value="P:phospholipid translocation"/>
    <property type="evidence" value="ECO:0007669"/>
    <property type="project" value="TreeGrafter"/>
</dbReference>
<keyword evidence="2" id="KW-0479">Metal-binding</keyword>
<evidence type="ECO:0000313" key="6">
    <source>
        <dbReference type="WBParaSite" id="ALUE_0002297701-mRNA-1"/>
    </source>
</evidence>
<dbReference type="GO" id="GO:0140326">
    <property type="term" value="F:ATPase-coupled intramembrane lipid transporter activity"/>
    <property type="evidence" value="ECO:0007669"/>
    <property type="project" value="TreeGrafter"/>
</dbReference>